<evidence type="ECO:0000313" key="3">
    <source>
        <dbReference type="Proteomes" id="UP000000763"/>
    </source>
</evidence>
<feature type="region of interest" description="Disordered" evidence="1">
    <location>
        <begin position="96"/>
        <end position="126"/>
    </location>
</feature>
<dbReference type="AlphaFoldDB" id="Q8H5M9"/>
<evidence type="ECO:0000256" key="1">
    <source>
        <dbReference type="SAM" id="MobiDB-lite"/>
    </source>
</evidence>
<evidence type="ECO:0000313" key="2">
    <source>
        <dbReference type="EMBL" id="BAC15878.1"/>
    </source>
</evidence>
<dbReference type="EMBL" id="AP003802">
    <property type="protein sequence ID" value="BAC15878.1"/>
    <property type="molecule type" value="Genomic_DNA"/>
</dbReference>
<sequence length="184" mass="20421">MASVDIERASTLPTWMRIDISPLPPLCRAPWWPSPASSAAATHLRFHPRHRRCHPRRRWSYRCGIGGGGGGDEAEEDTGQWLRRKSERRKIGVWRRKVGDSRRSGGGAGEGAAVGGGAAGGRKGREGWVHGRRGRLAAEGMDGWWRSDIRRKRGGVEGNKDFMPGDYACARSPSHCVIRVRCYH</sequence>
<reference evidence="3" key="1">
    <citation type="journal article" date="2005" name="Nature">
        <title>The map-based sequence of the rice genome.</title>
        <authorList>
            <consortium name="International rice genome sequencing project (IRGSP)"/>
            <person name="Matsumoto T."/>
            <person name="Wu J."/>
            <person name="Kanamori H."/>
            <person name="Katayose Y."/>
            <person name="Fujisawa M."/>
            <person name="Namiki N."/>
            <person name="Mizuno H."/>
            <person name="Yamamoto K."/>
            <person name="Antonio B.A."/>
            <person name="Baba T."/>
            <person name="Sakata K."/>
            <person name="Nagamura Y."/>
            <person name="Aoki H."/>
            <person name="Arikawa K."/>
            <person name="Arita K."/>
            <person name="Bito T."/>
            <person name="Chiden Y."/>
            <person name="Fujitsuka N."/>
            <person name="Fukunaka R."/>
            <person name="Hamada M."/>
            <person name="Harada C."/>
            <person name="Hayashi A."/>
            <person name="Hijishita S."/>
            <person name="Honda M."/>
            <person name="Hosokawa S."/>
            <person name="Ichikawa Y."/>
            <person name="Idonuma A."/>
            <person name="Iijima M."/>
            <person name="Ikeda M."/>
            <person name="Ikeno M."/>
            <person name="Ito K."/>
            <person name="Ito S."/>
            <person name="Ito T."/>
            <person name="Ito Y."/>
            <person name="Ito Y."/>
            <person name="Iwabuchi A."/>
            <person name="Kamiya K."/>
            <person name="Karasawa W."/>
            <person name="Kurita K."/>
            <person name="Katagiri S."/>
            <person name="Kikuta A."/>
            <person name="Kobayashi H."/>
            <person name="Kobayashi N."/>
            <person name="Machita K."/>
            <person name="Maehara T."/>
            <person name="Masukawa M."/>
            <person name="Mizubayashi T."/>
            <person name="Mukai Y."/>
            <person name="Nagasaki H."/>
            <person name="Nagata Y."/>
            <person name="Naito S."/>
            <person name="Nakashima M."/>
            <person name="Nakama Y."/>
            <person name="Nakamichi Y."/>
            <person name="Nakamura M."/>
            <person name="Meguro A."/>
            <person name="Negishi M."/>
            <person name="Ohta I."/>
            <person name="Ohta T."/>
            <person name="Okamoto M."/>
            <person name="Ono N."/>
            <person name="Saji S."/>
            <person name="Sakaguchi M."/>
            <person name="Sakai K."/>
            <person name="Shibata M."/>
            <person name="Shimokawa T."/>
            <person name="Song J."/>
            <person name="Takazaki Y."/>
            <person name="Terasawa K."/>
            <person name="Tsugane M."/>
            <person name="Tsuji K."/>
            <person name="Ueda S."/>
            <person name="Waki K."/>
            <person name="Yamagata H."/>
            <person name="Yamamoto M."/>
            <person name="Yamamoto S."/>
            <person name="Yamane H."/>
            <person name="Yoshiki S."/>
            <person name="Yoshihara R."/>
            <person name="Yukawa K."/>
            <person name="Zhong H."/>
            <person name="Yano M."/>
            <person name="Yuan Q."/>
            <person name="Ouyang S."/>
            <person name="Liu J."/>
            <person name="Jones K.M."/>
            <person name="Gansberger K."/>
            <person name="Moffat K."/>
            <person name="Hill J."/>
            <person name="Bera J."/>
            <person name="Fadrosh D."/>
            <person name="Jin S."/>
            <person name="Johri S."/>
            <person name="Kim M."/>
            <person name="Overton L."/>
            <person name="Reardon M."/>
            <person name="Tsitrin T."/>
            <person name="Vuong H."/>
            <person name="Weaver B."/>
            <person name="Ciecko A."/>
            <person name="Tallon L."/>
            <person name="Jackson J."/>
            <person name="Pai G."/>
            <person name="Aken S.V."/>
            <person name="Utterback T."/>
            <person name="Reidmuller S."/>
            <person name="Feldblyum T."/>
            <person name="Hsiao J."/>
            <person name="Zismann V."/>
            <person name="Iobst S."/>
            <person name="de Vazeille A.R."/>
            <person name="Buell C.R."/>
            <person name="Ying K."/>
            <person name="Li Y."/>
            <person name="Lu T."/>
            <person name="Huang Y."/>
            <person name="Zhao Q."/>
            <person name="Feng Q."/>
            <person name="Zhang L."/>
            <person name="Zhu J."/>
            <person name="Weng Q."/>
            <person name="Mu J."/>
            <person name="Lu Y."/>
            <person name="Fan D."/>
            <person name="Liu Y."/>
            <person name="Guan J."/>
            <person name="Zhang Y."/>
            <person name="Yu S."/>
            <person name="Liu X."/>
            <person name="Zhang Y."/>
            <person name="Hong G."/>
            <person name="Han B."/>
            <person name="Choisne N."/>
            <person name="Demange N."/>
            <person name="Orjeda G."/>
            <person name="Samain S."/>
            <person name="Cattolico L."/>
            <person name="Pelletier E."/>
            <person name="Couloux A."/>
            <person name="Segurens B."/>
            <person name="Wincker P."/>
            <person name="D'Hont A."/>
            <person name="Scarpelli C."/>
            <person name="Weissenbach J."/>
            <person name="Salanoubat M."/>
            <person name="Quetier F."/>
            <person name="Yu Y."/>
            <person name="Kim H.R."/>
            <person name="Rambo T."/>
            <person name="Currie J."/>
            <person name="Collura K."/>
            <person name="Luo M."/>
            <person name="Yang T."/>
            <person name="Ammiraju J.S.S."/>
            <person name="Engler F."/>
            <person name="Soderlund C."/>
            <person name="Wing R.A."/>
            <person name="Palmer L.E."/>
            <person name="de la Bastide M."/>
            <person name="Spiegel L."/>
            <person name="Nascimento L."/>
            <person name="Zutavern T."/>
            <person name="O'Shaughnessy A."/>
            <person name="Dike S."/>
            <person name="Dedhia N."/>
            <person name="Preston R."/>
            <person name="Balija V."/>
            <person name="McCombie W.R."/>
            <person name="Chow T."/>
            <person name="Chen H."/>
            <person name="Chung M."/>
            <person name="Chen C."/>
            <person name="Shaw J."/>
            <person name="Wu H."/>
            <person name="Hsiao K."/>
            <person name="Chao Y."/>
            <person name="Chu M."/>
            <person name="Cheng C."/>
            <person name="Hour A."/>
            <person name="Lee P."/>
            <person name="Lin S."/>
            <person name="Lin Y."/>
            <person name="Liou J."/>
            <person name="Liu S."/>
            <person name="Hsing Y."/>
            <person name="Raghuvanshi S."/>
            <person name="Mohanty A."/>
            <person name="Bharti A.K."/>
            <person name="Gaur A."/>
            <person name="Gupta V."/>
            <person name="Kumar D."/>
            <person name="Ravi V."/>
            <person name="Vij S."/>
            <person name="Kapur A."/>
            <person name="Khurana P."/>
            <person name="Khurana P."/>
            <person name="Khurana J.P."/>
            <person name="Tyagi A.K."/>
            <person name="Gaikwad K."/>
            <person name="Singh A."/>
            <person name="Dalal V."/>
            <person name="Srivastava S."/>
            <person name="Dixit A."/>
            <person name="Pal A.K."/>
            <person name="Ghazi I.A."/>
            <person name="Yadav M."/>
            <person name="Pandit A."/>
            <person name="Bhargava A."/>
            <person name="Sureshbabu K."/>
            <person name="Batra K."/>
            <person name="Sharma T.R."/>
            <person name="Mohapatra T."/>
            <person name="Singh N.K."/>
            <person name="Messing J."/>
            <person name="Nelson A.B."/>
            <person name="Fuks G."/>
            <person name="Kavchok S."/>
            <person name="Keizer G."/>
            <person name="Linton E."/>
            <person name="Llaca V."/>
            <person name="Song R."/>
            <person name="Tanyolac B."/>
            <person name="Young S."/>
            <person name="Ho-Il K."/>
            <person name="Hahn J.H."/>
            <person name="Sangsakoo G."/>
            <person name="Vanavichit A."/>
            <person name="de Mattos Luiz.A.T."/>
            <person name="Zimmer P.D."/>
            <person name="Malone G."/>
            <person name="Dellagostin O."/>
            <person name="de Oliveira A.C."/>
            <person name="Bevan M."/>
            <person name="Bancroft I."/>
            <person name="Minx P."/>
            <person name="Cordum H."/>
            <person name="Wilson R."/>
            <person name="Cheng Z."/>
            <person name="Jin W."/>
            <person name="Jiang J."/>
            <person name="Leong S.A."/>
            <person name="Iwama H."/>
            <person name="Gojobori T."/>
            <person name="Itoh T."/>
            <person name="Niimura Y."/>
            <person name="Fujii Y."/>
            <person name="Habara T."/>
            <person name="Sakai H."/>
            <person name="Sato Y."/>
            <person name="Wilson G."/>
            <person name="Kumar K."/>
            <person name="McCouch S."/>
            <person name="Juretic N."/>
            <person name="Hoen D."/>
            <person name="Wright S."/>
            <person name="Bruskiewich R."/>
            <person name="Bureau T."/>
            <person name="Miyao A."/>
            <person name="Hirochika H."/>
            <person name="Nishikawa T."/>
            <person name="Kadowaki K."/>
            <person name="Sugiura M."/>
            <person name="Burr B."/>
            <person name="Sasaki T."/>
        </authorList>
    </citation>
    <scope>NUCLEOTIDE SEQUENCE [LARGE SCALE GENOMIC DNA]</scope>
    <source>
        <strain evidence="3">cv. Nipponbare</strain>
    </source>
</reference>
<gene>
    <name evidence="2" type="primary">OJ1047_A06.131</name>
</gene>
<protein>
    <submittedName>
        <fullName evidence="2">Uncharacterized protein</fullName>
    </submittedName>
</protein>
<accession>Q8H5M9</accession>
<organism evidence="2 3">
    <name type="scientific">Oryza sativa subsp. japonica</name>
    <name type="common">Rice</name>
    <dbReference type="NCBI Taxonomy" id="39947"/>
    <lineage>
        <taxon>Eukaryota</taxon>
        <taxon>Viridiplantae</taxon>
        <taxon>Streptophyta</taxon>
        <taxon>Embryophyta</taxon>
        <taxon>Tracheophyta</taxon>
        <taxon>Spermatophyta</taxon>
        <taxon>Magnoliopsida</taxon>
        <taxon>Liliopsida</taxon>
        <taxon>Poales</taxon>
        <taxon>Poaceae</taxon>
        <taxon>BOP clade</taxon>
        <taxon>Oryzoideae</taxon>
        <taxon>Oryzeae</taxon>
        <taxon>Oryzinae</taxon>
        <taxon>Oryza</taxon>
        <taxon>Oryza sativa</taxon>
    </lineage>
</organism>
<reference evidence="3" key="2">
    <citation type="journal article" date="2008" name="Nucleic Acids Res.">
        <title>The rice annotation project database (RAP-DB): 2008 update.</title>
        <authorList>
            <consortium name="The rice annotation project (RAP)"/>
        </authorList>
    </citation>
    <scope>GENOME REANNOTATION</scope>
    <source>
        <strain evidence="3">cv. Nipponbare</strain>
    </source>
</reference>
<feature type="compositionally biased region" description="Gly residues" evidence="1">
    <location>
        <begin position="104"/>
        <end position="121"/>
    </location>
</feature>
<name>Q8H5M9_ORYSJ</name>
<dbReference type="Proteomes" id="UP000000763">
    <property type="component" value="Chromosome 7"/>
</dbReference>
<proteinExistence type="predicted"/>